<dbReference type="AlphaFoldDB" id="A0A4P7CUA8"/>
<proteinExistence type="predicted"/>
<dbReference type="OrthoDB" id="9009213at2"/>
<sequence>MAIEYRGFQINVDTKADATDTQWLCRAEINGAKDEVRGVALPGVELVFPKLKIDVLMVVSMVEHKARQSVDEWFAAHPAMA</sequence>
<reference evidence="1 2" key="1">
    <citation type="submission" date="2019-03" db="EMBL/GenBank/DDBJ databases">
        <title>Paraburkholderia sp. 7MH5, isolated from subtropical forest soil.</title>
        <authorList>
            <person name="Gao Z.-H."/>
            <person name="Qiu L.-H."/>
        </authorList>
    </citation>
    <scope>NUCLEOTIDE SEQUENCE [LARGE SCALE GENOMIC DNA]</scope>
    <source>
        <strain evidence="1 2">7MH5</strain>
    </source>
</reference>
<dbReference type="EMBL" id="CP038149">
    <property type="protein sequence ID" value="QBQ99650.1"/>
    <property type="molecule type" value="Genomic_DNA"/>
</dbReference>
<evidence type="ECO:0000313" key="2">
    <source>
        <dbReference type="Proteomes" id="UP000295727"/>
    </source>
</evidence>
<evidence type="ECO:0000313" key="1">
    <source>
        <dbReference type="EMBL" id="QBQ99650.1"/>
    </source>
</evidence>
<dbReference type="KEGG" id="ppai:E1956_21075"/>
<dbReference type="RefSeq" id="WP_134752580.1">
    <property type="nucleotide sequence ID" value="NZ_CP038149.1"/>
</dbReference>
<dbReference type="Proteomes" id="UP000295727">
    <property type="component" value="Chromosome 2"/>
</dbReference>
<organism evidence="1 2">
    <name type="scientific">Paraburkholderia pallida</name>
    <dbReference type="NCBI Taxonomy" id="2547399"/>
    <lineage>
        <taxon>Bacteria</taxon>
        <taxon>Pseudomonadati</taxon>
        <taxon>Pseudomonadota</taxon>
        <taxon>Betaproteobacteria</taxon>
        <taxon>Burkholderiales</taxon>
        <taxon>Burkholderiaceae</taxon>
        <taxon>Paraburkholderia</taxon>
    </lineage>
</organism>
<protein>
    <submittedName>
        <fullName evidence="1">Uncharacterized protein</fullName>
    </submittedName>
</protein>
<accession>A0A4P7CUA8</accession>
<name>A0A4P7CUA8_9BURK</name>
<keyword evidence="2" id="KW-1185">Reference proteome</keyword>
<gene>
    <name evidence="1" type="ORF">E1956_21075</name>
</gene>